<sequence length="270" mass="29722">MRAVFSDTHPLPPTPPHTHSHTPAAGPGHDDEAAEHDGRRRFPRWWHGAGHGPDGRRADGPPSPPAPAPAPAHGCGWQWHADAAWRWRWRCRAWHASRRHAGTCCWVLPRRRWCSRRRHAVRARDAAGGREPHGHGGAAAAVHGDDAATADDEWSRRRRRRRVPGDGVRVRPAGDAVPTAAAVLLPPDAAAAPARQHVQRREPQQLHGDVIMSLSCMRGGKGRCGLSKLFLLLPAILPEEGETDHGSASPWLEQSPRIGLDWISVYMRHA</sequence>
<evidence type="ECO:0000313" key="2">
    <source>
        <dbReference type="EMBL" id="AQK39223.1"/>
    </source>
</evidence>
<evidence type="ECO:0000256" key="1">
    <source>
        <dbReference type="SAM" id="MobiDB-lite"/>
    </source>
</evidence>
<accession>A0A1D6IT24</accession>
<dbReference type="AlphaFoldDB" id="A0A1D6IT24"/>
<feature type="compositionally biased region" description="Basic and acidic residues" evidence="1">
    <location>
        <begin position="123"/>
        <end position="134"/>
    </location>
</feature>
<proteinExistence type="predicted"/>
<feature type="compositionally biased region" description="Basic and acidic residues" evidence="1">
    <location>
        <begin position="28"/>
        <end position="40"/>
    </location>
</feature>
<name>A0A1D6IT24_MAIZE</name>
<reference evidence="2" key="1">
    <citation type="submission" date="2015-12" db="EMBL/GenBank/DDBJ databases">
        <title>Update maize B73 reference genome by single molecule sequencing technologies.</title>
        <authorList>
            <consortium name="Maize Genome Sequencing Project"/>
            <person name="Ware D."/>
        </authorList>
    </citation>
    <scope>NUCLEOTIDE SEQUENCE</scope>
    <source>
        <tissue evidence="2">Seedling</tissue>
    </source>
</reference>
<feature type="region of interest" description="Disordered" evidence="1">
    <location>
        <begin position="1"/>
        <end position="73"/>
    </location>
</feature>
<feature type="region of interest" description="Disordered" evidence="1">
    <location>
        <begin position="123"/>
        <end position="173"/>
    </location>
</feature>
<dbReference type="EMBL" id="CM000786">
    <property type="protein sequence ID" value="AQK39223.1"/>
    <property type="molecule type" value="Genomic_DNA"/>
</dbReference>
<gene>
    <name evidence="2" type="ORF">ZEAMMB73_Zm00001d023372</name>
</gene>
<protein>
    <submittedName>
        <fullName evidence="2">Putative heavy metal transport/detoxification superfamily protein</fullName>
    </submittedName>
</protein>
<organism evidence="2">
    <name type="scientific">Zea mays</name>
    <name type="common">Maize</name>
    <dbReference type="NCBI Taxonomy" id="4577"/>
    <lineage>
        <taxon>Eukaryota</taxon>
        <taxon>Viridiplantae</taxon>
        <taxon>Streptophyta</taxon>
        <taxon>Embryophyta</taxon>
        <taxon>Tracheophyta</taxon>
        <taxon>Spermatophyta</taxon>
        <taxon>Magnoliopsida</taxon>
        <taxon>Liliopsida</taxon>
        <taxon>Poales</taxon>
        <taxon>Poaceae</taxon>
        <taxon>PACMAD clade</taxon>
        <taxon>Panicoideae</taxon>
        <taxon>Andropogonodae</taxon>
        <taxon>Andropogoneae</taxon>
        <taxon>Tripsacinae</taxon>
        <taxon>Zea</taxon>
    </lineage>
</organism>
<feature type="compositionally biased region" description="Pro residues" evidence="1">
    <location>
        <begin position="61"/>
        <end position="70"/>
    </location>
</feature>